<feature type="domain" description="Bacteriophage T5 Orf172 DNA-binding" evidence="1">
    <location>
        <begin position="30"/>
        <end position="120"/>
    </location>
</feature>
<dbReference type="Pfam" id="PF10544">
    <property type="entry name" value="T5orf172"/>
    <property type="match status" value="1"/>
</dbReference>
<dbReference type="InterPro" id="IPR018306">
    <property type="entry name" value="Phage_T5_Orf172_DNA-bd"/>
</dbReference>
<gene>
    <name evidence="2" type="ORF">F5878DRAFT_643691</name>
</gene>
<sequence>MSRRSPRVLRGLYASRRSRSTSLADGPGFLYAYVDYGHRWKIGMAKNFARRKREWDKECPSSNRRWMPPIVVQSRRRSESLAHLLLEFWSADRPRLYCPHCRRRHVEVFEFPENRRFAWRNIVHPLLVRAARA</sequence>
<dbReference type="AlphaFoldDB" id="A0AA38P4M3"/>
<evidence type="ECO:0000259" key="1">
    <source>
        <dbReference type="Pfam" id="PF10544"/>
    </source>
</evidence>
<reference evidence="2" key="1">
    <citation type="submission" date="2022-08" db="EMBL/GenBank/DDBJ databases">
        <authorList>
            <consortium name="DOE Joint Genome Institute"/>
            <person name="Min B."/>
            <person name="Riley R."/>
            <person name="Sierra-Patev S."/>
            <person name="Naranjo-Ortiz M."/>
            <person name="Looney B."/>
            <person name="Konkel Z."/>
            <person name="Slot J.C."/>
            <person name="Sakamoto Y."/>
            <person name="Steenwyk J.L."/>
            <person name="Rokas A."/>
            <person name="Carro J."/>
            <person name="Camarero S."/>
            <person name="Ferreira P."/>
            <person name="Molpeceres G."/>
            <person name="Ruiz-Duenas F.J."/>
            <person name="Serrano A."/>
            <person name="Henrissat B."/>
            <person name="Drula E."/>
            <person name="Hughes K.W."/>
            <person name="Mata J.L."/>
            <person name="Ishikawa N.K."/>
            <person name="Vargas-Isla R."/>
            <person name="Ushijima S."/>
            <person name="Smith C.A."/>
            <person name="Ahrendt S."/>
            <person name="Andreopoulos W."/>
            <person name="He G."/>
            <person name="Labutti K."/>
            <person name="Lipzen A."/>
            <person name="Ng V."/>
            <person name="Sandor L."/>
            <person name="Barry K."/>
            <person name="Martinez A.T."/>
            <person name="Xiao Y."/>
            <person name="Gibbons J.G."/>
            <person name="Terashima K."/>
            <person name="Hibbett D.S."/>
            <person name="Grigoriev I.V."/>
        </authorList>
    </citation>
    <scope>NUCLEOTIDE SEQUENCE</scope>
    <source>
        <strain evidence="2">TFB9207</strain>
    </source>
</reference>
<organism evidence="2 3">
    <name type="scientific">Lentinula raphanica</name>
    <dbReference type="NCBI Taxonomy" id="153919"/>
    <lineage>
        <taxon>Eukaryota</taxon>
        <taxon>Fungi</taxon>
        <taxon>Dikarya</taxon>
        <taxon>Basidiomycota</taxon>
        <taxon>Agaricomycotina</taxon>
        <taxon>Agaricomycetes</taxon>
        <taxon>Agaricomycetidae</taxon>
        <taxon>Agaricales</taxon>
        <taxon>Marasmiineae</taxon>
        <taxon>Omphalotaceae</taxon>
        <taxon>Lentinula</taxon>
    </lineage>
</organism>
<name>A0AA38P4M3_9AGAR</name>
<keyword evidence="3" id="KW-1185">Reference proteome</keyword>
<dbReference type="Proteomes" id="UP001163846">
    <property type="component" value="Unassembled WGS sequence"/>
</dbReference>
<protein>
    <recommendedName>
        <fullName evidence="1">Bacteriophage T5 Orf172 DNA-binding domain-containing protein</fullName>
    </recommendedName>
</protein>
<proteinExistence type="predicted"/>
<accession>A0AA38P4M3</accession>
<evidence type="ECO:0000313" key="3">
    <source>
        <dbReference type="Proteomes" id="UP001163846"/>
    </source>
</evidence>
<dbReference type="EMBL" id="MU806337">
    <property type="protein sequence ID" value="KAJ3836243.1"/>
    <property type="molecule type" value="Genomic_DNA"/>
</dbReference>
<comment type="caution">
    <text evidence="2">The sequence shown here is derived from an EMBL/GenBank/DDBJ whole genome shotgun (WGS) entry which is preliminary data.</text>
</comment>
<evidence type="ECO:0000313" key="2">
    <source>
        <dbReference type="EMBL" id="KAJ3836243.1"/>
    </source>
</evidence>